<name>A0ABY6I0Y3_9ARCH</name>
<evidence type="ECO:0000256" key="1">
    <source>
        <dbReference type="ARBA" id="ARBA00001946"/>
    </source>
</evidence>
<dbReference type="Proteomes" id="UP001208689">
    <property type="component" value="Chromosome"/>
</dbReference>
<keyword evidence="13" id="KW-1185">Reference proteome</keyword>
<dbReference type="EMBL" id="CP104013">
    <property type="protein sequence ID" value="UYP48359.1"/>
    <property type="molecule type" value="Genomic_DNA"/>
</dbReference>
<dbReference type="PANTHER" id="PTHR43771">
    <property type="entry name" value="PHOSPHOMANNOMUTASE"/>
    <property type="match status" value="1"/>
</dbReference>
<evidence type="ECO:0000259" key="9">
    <source>
        <dbReference type="Pfam" id="PF02878"/>
    </source>
</evidence>
<dbReference type="InterPro" id="IPR016055">
    <property type="entry name" value="A-D-PHexomutase_a/b/a-I/II/III"/>
</dbReference>
<sequence>MFGTCGIRKIYSSYDKSEKTFTPSMAVRLGLALGTFLDMQGKREVIIGRDVRTTSKAIEYALVSGLMSSGCKVFTIGMVTTPTLCMSIDFLRADLGVMITASHNPPQYIGVKLFGPGGLGLSPEEEQSIEKIYQDRSFMSKAWYEQGSVSEVQRINETHVKKILKKTKFKATRNIKVLVDPGNGSGSHIGPMLLNRMGLKYITLNSQPDGTFPGRYSEPSEKNLKYLRHFVATSHEIDLGIAFDGDADRVVFVDETGLIIEPIRVLTFLAREYVKDKYPDPTKRINLSVATPVNSSGVIEHVLEPLGVKVYRTKVGDINVSLTMNEHHGFMGGENCGVYIQPEFSGHNGPDTLMAIVLLLKYLGKYDVKISELLEEIPEFSYSKGELHLKHDQIFSLENYKNIRDELIPLLENSGFSSFQETYVDGLHIRFNSGWILIRKSGTTPIMRLTVEGHNDAVASKIQEIGEKVIKKLIDIVDSD</sequence>
<dbReference type="GO" id="GO:0004614">
    <property type="term" value="F:phosphoglucomutase activity"/>
    <property type="evidence" value="ECO:0007669"/>
    <property type="project" value="UniProtKB-EC"/>
</dbReference>
<evidence type="ECO:0000313" key="12">
    <source>
        <dbReference type="EMBL" id="UYP48359.1"/>
    </source>
</evidence>
<keyword evidence="3" id="KW-0597">Phosphoprotein</keyword>
<dbReference type="EC" id="5.4.2.2" evidence="12"/>
<dbReference type="InterPro" id="IPR005841">
    <property type="entry name" value="Alpha-D-phosphohexomutase_SF"/>
</dbReference>
<dbReference type="Pfam" id="PF02880">
    <property type="entry name" value="PGM_PMM_III"/>
    <property type="match status" value="1"/>
</dbReference>
<organism evidence="12 13">
    <name type="scientific">Candidatus Lokiarchaeum ossiferum</name>
    <dbReference type="NCBI Taxonomy" id="2951803"/>
    <lineage>
        <taxon>Archaea</taxon>
        <taxon>Promethearchaeati</taxon>
        <taxon>Promethearchaeota</taxon>
        <taxon>Promethearchaeia</taxon>
        <taxon>Promethearchaeales</taxon>
        <taxon>Promethearchaeaceae</taxon>
        <taxon>Candidatus Lokiarchaeum</taxon>
    </lineage>
</organism>
<keyword evidence="4 7" id="KW-0479">Metal-binding</keyword>
<feature type="domain" description="Alpha-D-phosphohexomutase alpha/beta/alpha" evidence="10">
    <location>
        <begin position="159"/>
        <end position="257"/>
    </location>
</feature>
<dbReference type="Pfam" id="PF02878">
    <property type="entry name" value="PGM_PMM_I"/>
    <property type="match status" value="1"/>
</dbReference>
<evidence type="ECO:0000256" key="3">
    <source>
        <dbReference type="ARBA" id="ARBA00022553"/>
    </source>
</evidence>
<dbReference type="Pfam" id="PF02879">
    <property type="entry name" value="PGM_PMM_II"/>
    <property type="match status" value="1"/>
</dbReference>
<comment type="cofactor">
    <cofactor evidence="1">
        <name>Mg(2+)</name>
        <dbReference type="ChEBI" id="CHEBI:18420"/>
    </cofactor>
</comment>
<evidence type="ECO:0000313" key="13">
    <source>
        <dbReference type="Proteomes" id="UP001208689"/>
    </source>
</evidence>
<keyword evidence="6 12" id="KW-0413">Isomerase</keyword>
<dbReference type="InterPro" id="IPR005844">
    <property type="entry name" value="A-D-PHexomutase_a/b/a-I"/>
</dbReference>
<feature type="domain" description="Alpha-D-phosphohexomutase C-terminal" evidence="8">
    <location>
        <begin position="425"/>
        <end position="464"/>
    </location>
</feature>
<reference evidence="12" key="1">
    <citation type="submission" date="2022-09" db="EMBL/GenBank/DDBJ databases">
        <title>Actin cytoskeleton and complex cell architecture in an #Asgard archaeon.</title>
        <authorList>
            <person name="Ponce Toledo R.I."/>
            <person name="Schleper C."/>
            <person name="Rodrigues Oliveira T."/>
            <person name="Wollweber F."/>
            <person name="Xu J."/>
            <person name="Rittmann S."/>
            <person name="Klingl A."/>
            <person name="Pilhofer M."/>
        </authorList>
    </citation>
    <scope>NUCLEOTIDE SEQUENCE</scope>
    <source>
        <strain evidence="12">B-35</strain>
    </source>
</reference>
<dbReference type="Pfam" id="PF00408">
    <property type="entry name" value="PGM_PMM_IV"/>
    <property type="match status" value="1"/>
</dbReference>
<comment type="similarity">
    <text evidence="2 7">Belongs to the phosphohexose mutase family.</text>
</comment>
<dbReference type="PRINTS" id="PR00509">
    <property type="entry name" value="PGMPMM"/>
</dbReference>
<dbReference type="InterPro" id="IPR005845">
    <property type="entry name" value="A-D-PHexomutase_a/b/a-II"/>
</dbReference>
<evidence type="ECO:0000256" key="6">
    <source>
        <dbReference type="ARBA" id="ARBA00023235"/>
    </source>
</evidence>
<proteinExistence type="inferred from homology"/>
<evidence type="ECO:0000256" key="7">
    <source>
        <dbReference type="RuleBase" id="RU004326"/>
    </source>
</evidence>
<dbReference type="SUPFAM" id="SSF53738">
    <property type="entry name" value="Phosphoglucomutase, first 3 domains"/>
    <property type="match status" value="3"/>
</dbReference>
<evidence type="ECO:0000256" key="5">
    <source>
        <dbReference type="ARBA" id="ARBA00022842"/>
    </source>
</evidence>
<dbReference type="InterPro" id="IPR005843">
    <property type="entry name" value="A-D-PHexomutase_C"/>
</dbReference>
<evidence type="ECO:0000259" key="11">
    <source>
        <dbReference type="Pfam" id="PF02880"/>
    </source>
</evidence>
<feature type="domain" description="Alpha-D-phosphohexomutase alpha/beta/alpha" evidence="9">
    <location>
        <begin position="2"/>
        <end position="137"/>
    </location>
</feature>
<accession>A0ABY6I0Y3</accession>
<dbReference type="SUPFAM" id="SSF55957">
    <property type="entry name" value="Phosphoglucomutase, C-terminal domain"/>
    <property type="match status" value="1"/>
</dbReference>
<dbReference type="InterPro" id="IPR016066">
    <property type="entry name" value="A-D-PHexomutase_CS"/>
</dbReference>
<dbReference type="InterPro" id="IPR036900">
    <property type="entry name" value="A-D-PHexomutase_C_sf"/>
</dbReference>
<dbReference type="PROSITE" id="PS00710">
    <property type="entry name" value="PGM_PMM"/>
    <property type="match status" value="1"/>
</dbReference>
<protein>
    <submittedName>
        <fullName evidence="12">Phosphoglucomutase/phosphomannomutase</fullName>
        <ecNumber evidence="12">5.4.2.2</ecNumber>
    </submittedName>
</protein>
<evidence type="ECO:0000259" key="10">
    <source>
        <dbReference type="Pfam" id="PF02879"/>
    </source>
</evidence>
<dbReference type="InterPro" id="IPR005846">
    <property type="entry name" value="A-D-PHexomutase_a/b/a-III"/>
</dbReference>
<evidence type="ECO:0000259" key="8">
    <source>
        <dbReference type="Pfam" id="PF00408"/>
    </source>
</evidence>
<evidence type="ECO:0000256" key="4">
    <source>
        <dbReference type="ARBA" id="ARBA00022723"/>
    </source>
</evidence>
<dbReference type="Gene3D" id="3.30.310.50">
    <property type="entry name" value="Alpha-D-phosphohexomutase, C-terminal domain"/>
    <property type="match status" value="1"/>
</dbReference>
<gene>
    <name evidence="12" type="ORF">NEF87_004644</name>
</gene>
<keyword evidence="5 7" id="KW-0460">Magnesium</keyword>
<dbReference type="Gene3D" id="3.40.120.10">
    <property type="entry name" value="Alpha-D-Glucose-1,6-Bisphosphate, subunit A, domain 3"/>
    <property type="match status" value="3"/>
</dbReference>
<feature type="domain" description="Alpha-D-phosphohexomutase alpha/beta/alpha" evidence="11">
    <location>
        <begin position="269"/>
        <end position="378"/>
    </location>
</feature>
<evidence type="ECO:0000256" key="2">
    <source>
        <dbReference type="ARBA" id="ARBA00010231"/>
    </source>
</evidence>
<dbReference type="PANTHER" id="PTHR43771:SF1">
    <property type="entry name" value="PHOSPHOMANNOMUTASE"/>
    <property type="match status" value="1"/>
</dbReference>